<evidence type="ECO:0000313" key="8">
    <source>
        <dbReference type="Proteomes" id="UP000663505"/>
    </source>
</evidence>
<dbReference type="NCBIfam" id="NF004079">
    <property type="entry name" value="PRK05584.1"/>
    <property type="match status" value="1"/>
</dbReference>
<keyword evidence="7" id="KW-0326">Glycosidase</keyword>
<dbReference type="PANTHER" id="PTHR46832">
    <property type="entry name" value="5'-METHYLTHIOADENOSINE/S-ADENOSYLHOMOCYSTEINE NUCLEOSIDASE"/>
    <property type="match status" value="1"/>
</dbReference>
<dbReference type="GO" id="GO:0005829">
    <property type="term" value="C:cytosol"/>
    <property type="evidence" value="ECO:0007669"/>
    <property type="project" value="TreeGrafter"/>
</dbReference>
<sequence length="259" mass="27654">MSSGRGNDSSWGQRCFMSDAKQMMTQPVGILAAMDEELVILVSQLLRASESQHGGVRFLTGEIEGHAVVLGQCGIGKVNAAMATTLMHMLFKPKAILNTGTAGGLRDDFEVGDIVLGQNVCYHDADATVFGYAYGQVPQEPARYAADEVLLTAAARAGQSLDSVRVHRGLIASGDMFLGDEQARDLVRTRFPGVFAAEMEGAAIAQVAAHLQVPCLIVRAVSDLAGEDAKMTHEEFLRVAADKSAQLVVATLNEYDKLL</sequence>
<dbReference type="InterPro" id="IPR010049">
    <property type="entry name" value="MTA_SAH_Nsdase"/>
</dbReference>
<dbReference type="CDD" id="cd09008">
    <property type="entry name" value="MTAN"/>
    <property type="match status" value="1"/>
</dbReference>
<comment type="pathway">
    <text evidence="1">Amino-acid biosynthesis; L-methionine biosynthesis via salvage pathway; S-methyl-5-thio-alpha-D-ribose 1-phosphate from S-methyl-5'-thioadenosine (hydrolase route): step 1/2.</text>
</comment>
<evidence type="ECO:0000256" key="5">
    <source>
        <dbReference type="ARBA" id="ARBA00023167"/>
    </source>
</evidence>
<evidence type="ECO:0000256" key="3">
    <source>
        <dbReference type="ARBA" id="ARBA00022605"/>
    </source>
</evidence>
<dbReference type="GO" id="GO:0008930">
    <property type="term" value="F:methylthioadenosine nucleosidase activity"/>
    <property type="evidence" value="ECO:0007669"/>
    <property type="project" value="InterPro"/>
</dbReference>
<keyword evidence="3" id="KW-0028">Amino-acid biosynthesis</keyword>
<dbReference type="NCBIfam" id="TIGR01704">
    <property type="entry name" value="MTA_SAH-Nsdase"/>
    <property type="match status" value="1"/>
</dbReference>
<dbReference type="AlphaFoldDB" id="A0A9X7Z533"/>
<gene>
    <name evidence="7" type="ORF">JZ786_15560</name>
</gene>
<dbReference type="InterPro" id="IPR035994">
    <property type="entry name" value="Nucleoside_phosphorylase_sf"/>
</dbReference>
<accession>A0A9X7Z533</accession>
<dbReference type="EMBL" id="CP071182">
    <property type="protein sequence ID" value="QSO45947.1"/>
    <property type="molecule type" value="Genomic_DNA"/>
</dbReference>
<evidence type="ECO:0000259" key="6">
    <source>
        <dbReference type="Pfam" id="PF01048"/>
    </source>
</evidence>
<evidence type="ECO:0000313" key="7">
    <source>
        <dbReference type="EMBL" id="QSO45947.1"/>
    </source>
</evidence>
<dbReference type="GO" id="GO:0019284">
    <property type="term" value="P:L-methionine salvage from S-adenosylmethionine"/>
    <property type="evidence" value="ECO:0007669"/>
    <property type="project" value="TreeGrafter"/>
</dbReference>
<dbReference type="SUPFAM" id="SSF53167">
    <property type="entry name" value="Purine and uridine phosphorylases"/>
    <property type="match status" value="1"/>
</dbReference>
<proteinExistence type="predicted"/>
<dbReference type="PANTHER" id="PTHR46832:SF1">
    <property type="entry name" value="5'-METHYLTHIOADENOSINE_S-ADENOSYLHOMOCYSTEINE NUCLEOSIDASE"/>
    <property type="match status" value="1"/>
</dbReference>
<organism evidence="7 8">
    <name type="scientific">Alicyclobacillus mengziensis</name>
    <dbReference type="NCBI Taxonomy" id="2931921"/>
    <lineage>
        <taxon>Bacteria</taxon>
        <taxon>Bacillati</taxon>
        <taxon>Bacillota</taxon>
        <taxon>Bacilli</taxon>
        <taxon>Bacillales</taxon>
        <taxon>Alicyclobacillaceae</taxon>
        <taxon>Alicyclobacillus</taxon>
    </lineage>
</organism>
<dbReference type="RefSeq" id="WP_206655319.1">
    <property type="nucleotide sequence ID" value="NZ_CP071182.1"/>
</dbReference>
<dbReference type="KEGG" id="afx:JZ786_15560"/>
<reference evidence="7 8" key="1">
    <citation type="submission" date="2021-02" db="EMBL/GenBank/DDBJ databases">
        <title>Alicyclobacillus curvatus sp. nov. and Alicyclobacillus mengziensis sp. nov., two acidophilic bacteria isolated from acid mine drainage.</title>
        <authorList>
            <person name="Huang Y."/>
        </authorList>
    </citation>
    <scope>NUCLEOTIDE SEQUENCE [LARGE SCALE GENOMIC DNA]</scope>
    <source>
        <strain evidence="7 8">S30H14</strain>
    </source>
</reference>
<dbReference type="GO" id="GO:0009164">
    <property type="term" value="P:nucleoside catabolic process"/>
    <property type="evidence" value="ECO:0007669"/>
    <property type="project" value="InterPro"/>
</dbReference>
<dbReference type="GO" id="GO:0019509">
    <property type="term" value="P:L-methionine salvage from methylthioadenosine"/>
    <property type="evidence" value="ECO:0007669"/>
    <property type="project" value="InterPro"/>
</dbReference>
<keyword evidence="4 7" id="KW-0378">Hydrolase</keyword>
<dbReference type="Pfam" id="PF01048">
    <property type="entry name" value="PNP_UDP_1"/>
    <property type="match status" value="1"/>
</dbReference>
<dbReference type="GO" id="GO:0008782">
    <property type="term" value="F:adenosylhomocysteine nucleosidase activity"/>
    <property type="evidence" value="ECO:0007669"/>
    <property type="project" value="UniProtKB-EC"/>
</dbReference>
<dbReference type="Proteomes" id="UP000663505">
    <property type="component" value="Chromosome"/>
</dbReference>
<keyword evidence="5" id="KW-0486">Methionine biosynthesis</keyword>
<keyword evidence="8" id="KW-1185">Reference proteome</keyword>
<evidence type="ECO:0000256" key="1">
    <source>
        <dbReference type="ARBA" id="ARBA00004945"/>
    </source>
</evidence>
<dbReference type="Gene3D" id="3.40.50.1580">
    <property type="entry name" value="Nucleoside phosphorylase domain"/>
    <property type="match status" value="1"/>
</dbReference>
<protein>
    <recommendedName>
        <fullName evidence="2">adenosylhomocysteine nucleosidase</fullName>
        <ecNumber evidence="2">3.2.2.9</ecNumber>
    </recommendedName>
</protein>
<feature type="domain" description="Nucleoside phosphorylase" evidence="6">
    <location>
        <begin position="27"/>
        <end position="252"/>
    </location>
</feature>
<evidence type="ECO:0000256" key="2">
    <source>
        <dbReference type="ARBA" id="ARBA00011974"/>
    </source>
</evidence>
<evidence type="ECO:0000256" key="4">
    <source>
        <dbReference type="ARBA" id="ARBA00022801"/>
    </source>
</evidence>
<dbReference type="EC" id="3.2.2.9" evidence="2"/>
<name>A0A9X7Z533_9BACL</name>
<dbReference type="InterPro" id="IPR000845">
    <property type="entry name" value="Nucleoside_phosphorylase_d"/>
</dbReference>